<accession>A0AC35GJ53</accession>
<evidence type="ECO:0000313" key="1">
    <source>
        <dbReference type="Proteomes" id="UP000887580"/>
    </source>
</evidence>
<dbReference type="Proteomes" id="UP000887580">
    <property type="component" value="Unplaced"/>
</dbReference>
<evidence type="ECO:0000313" key="2">
    <source>
        <dbReference type="WBParaSite" id="PS1159_v2.g5547.t1"/>
    </source>
</evidence>
<protein>
    <submittedName>
        <fullName evidence="2">Secreted protein</fullName>
    </submittedName>
</protein>
<reference evidence="2" key="1">
    <citation type="submission" date="2022-11" db="UniProtKB">
        <authorList>
            <consortium name="WormBaseParasite"/>
        </authorList>
    </citation>
    <scope>IDENTIFICATION</scope>
</reference>
<dbReference type="WBParaSite" id="PS1159_v2.g5547.t1">
    <property type="protein sequence ID" value="PS1159_v2.g5547.t1"/>
    <property type="gene ID" value="PS1159_v2.g5547"/>
</dbReference>
<name>A0AC35GJ53_9BILA</name>
<sequence>MKVLFAFGIFLCLSIFVVGHRRAPRPGENSPPQPNDKPVIVIENDYDEKEEVKKVIEKVISKPTTATTKSLDTNGFPCRTQRDCPTFPPSRHMPIYCEHGFCKLGNFRQPKNHFISCKSHYDCISGFCVEGSCNKIQPL</sequence>
<proteinExistence type="predicted"/>
<organism evidence="1 2">
    <name type="scientific">Panagrolaimus sp. PS1159</name>
    <dbReference type="NCBI Taxonomy" id="55785"/>
    <lineage>
        <taxon>Eukaryota</taxon>
        <taxon>Metazoa</taxon>
        <taxon>Ecdysozoa</taxon>
        <taxon>Nematoda</taxon>
        <taxon>Chromadorea</taxon>
        <taxon>Rhabditida</taxon>
        <taxon>Tylenchina</taxon>
        <taxon>Panagrolaimomorpha</taxon>
        <taxon>Panagrolaimoidea</taxon>
        <taxon>Panagrolaimidae</taxon>
        <taxon>Panagrolaimus</taxon>
    </lineage>
</organism>